<evidence type="ECO:0000256" key="3">
    <source>
        <dbReference type="ARBA" id="ARBA00022833"/>
    </source>
</evidence>
<dbReference type="GO" id="GO:0008270">
    <property type="term" value="F:zinc ion binding"/>
    <property type="evidence" value="ECO:0007669"/>
    <property type="project" value="UniProtKB-KW"/>
</dbReference>
<evidence type="ECO:0000256" key="5">
    <source>
        <dbReference type="SAM" id="MobiDB-lite"/>
    </source>
</evidence>
<dbReference type="EMBL" id="JACXVP010000008">
    <property type="protein sequence ID" value="KAG5592343.1"/>
    <property type="molecule type" value="Genomic_DNA"/>
</dbReference>
<dbReference type="InterPro" id="IPR007527">
    <property type="entry name" value="Znf_SWIM"/>
</dbReference>
<comment type="caution">
    <text evidence="7">The sequence shown here is derived from an EMBL/GenBank/DDBJ whole genome shotgun (WGS) entry which is preliminary data.</text>
</comment>
<dbReference type="Pfam" id="PF04434">
    <property type="entry name" value="SWIM"/>
    <property type="match status" value="1"/>
</dbReference>
<keyword evidence="3" id="KW-0862">Zinc</keyword>
<accession>A0A9J5XXJ4</accession>
<feature type="domain" description="SWIM-type" evidence="6">
    <location>
        <begin position="36"/>
        <end position="68"/>
    </location>
</feature>
<evidence type="ECO:0000313" key="7">
    <source>
        <dbReference type="EMBL" id="KAG5592343.1"/>
    </source>
</evidence>
<evidence type="ECO:0000256" key="4">
    <source>
        <dbReference type="PROSITE-ProRule" id="PRU00325"/>
    </source>
</evidence>
<keyword evidence="2 4" id="KW-0863">Zinc-finger</keyword>
<evidence type="ECO:0000259" key="6">
    <source>
        <dbReference type="PROSITE" id="PS50966"/>
    </source>
</evidence>
<keyword evidence="1" id="KW-0479">Metal-binding</keyword>
<proteinExistence type="predicted"/>
<dbReference type="OrthoDB" id="1432732at2759"/>
<dbReference type="SMART" id="SM00575">
    <property type="entry name" value="ZnF_PMZ"/>
    <property type="match status" value="1"/>
</dbReference>
<protein>
    <recommendedName>
        <fullName evidence="6">SWIM-type domain-containing protein</fullName>
    </recommendedName>
</protein>
<keyword evidence="8" id="KW-1185">Reference proteome</keyword>
<organism evidence="7 8">
    <name type="scientific">Solanum commersonii</name>
    <name type="common">Commerson's wild potato</name>
    <name type="synonym">Commerson's nightshade</name>
    <dbReference type="NCBI Taxonomy" id="4109"/>
    <lineage>
        <taxon>Eukaryota</taxon>
        <taxon>Viridiplantae</taxon>
        <taxon>Streptophyta</taxon>
        <taxon>Embryophyta</taxon>
        <taxon>Tracheophyta</taxon>
        <taxon>Spermatophyta</taxon>
        <taxon>Magnoliopsida</taxon>
        <taxon>eudicotyledons</taxon>
        <taxon>Gunneridae</taxon>
        <taxon>Pentapetalae</taxon>
        <taxon>asterids</taxon>
        <taxon>lamiids</taxon>
        <taxon>Solanales</taxon>
        <taxon>Solanaceae</taxon>
        <taxon>Solanoideae</taxon>
        <taxon>Solaneae</taxon>
        <taxon>Solanum</taxon>
    </lineage>
</organism>
<dbReference type="PANTHER" id="PTHR31973:SF197">
    <property type="entry name" value="SWIM-TYPE DOMAIN-CONTAINING PROTEIN"/>
    <property type="match status" value="1"/>
</dbReference>
<sequence length="228" mass="25510">MALKVLTENTTKPMKCGLEWNGEYGFEVKDSWGNTFVVNLGNQTCTCRSWMLKGIPCCHVIVALHFRKLEPINYVAHWYSKETYLKIYSHYIQPATNMEMWPQSTNPYVMPHVIRTLPGRPKKCRRKEQNENKTRKLSKRVVEMTYSLCHAKGHNKRGCHLNNQTNASATRRGKGTATGNGTGIGATRRGRGTGTGLVRKGRGTGVVVTATNVPGATRGGKRLRMIGM</sequence>
<gene>
    <name evidence="7" type="ORF">H5410_042857</name>
</gene>
<dbReference type="InterPro" id="IPR006564">
    <property type="entry name" value="Znf_PMZ"/>
</dbReference>
<dbReference type="AlphaFoldDB" id="A0A9J5XXJ4"/>
<dbReference type="PROSITE" id="PS50966">
    <property type="entry name" value="ZF_SWIM"/>
    <property type="match status" value="1"/>
</dbReference>
<evidence type="ECO:0000256" key="2">
    <source>
        <dbReference type="ARBA" id="ARBA00022771"/>
    </source>
</evidence>
<evidence type="ECO:0000313" key="8">
    <source>
        <dbReference type="Proteomes" id="UP000824120"/>
    </source>
</evidence>
<dbReference type="PANTHER" id="PTHR31973">
    <property type="entry name" value="POLYPROTEIN, PUTATIVE-RELATED"/>
    <property type="match status" value="1"/>
</dbReference>
<dbReference type="Proteomes" id="UP000824120">
    <property type="component" value="Chromosome 8"/>
</dbReference>
<feature type="region of interest" description="Disordered" evidence="5">
    <location>
        <begin position="159"/>
        <end position="200"/>
    </location>
</feature>
<name>A0A9J5XXJ4_SOLCO</name>
<evidence type="ECO:0000256" key="1">
    <source>
        <dbReference type="ARBA" id="ARBA00022723"/>
    </source>
</evidence>
<reference evidence="7 8" key="1">
    <citation type="submission" date="2020-09" db="EMBL/GenBank/DDBJ databases">
        <title>De no assembly of potato wild relative species, Solanum commersonii.</title>
        <authorList>
            <person name="Cho K."/>
        </authorList>
    </citation>
    <scope>NUCLEOTIDE SEQUENCE [LARGE SCALE GENOMIC DNA]</scope>
    <source>
        <strain evidence="7">LZ3.2</strain>
        <tissue evidence="7">Leaf</tissue>
    </source>
</reference>